<evidence type="ECO:0000256" key="2">
    <source>
        <dbReference type="ARBA" id="ARBA00022741"/>
    </source>
</evidence>
<feature type="domain" description="DhaL" evidence="5">
    <location>
        <begin position="368"/>
        <end position="568"/>
    </location>
</feature>
<evidence type="ECO:0000256" key="1">
    <source>
        <dbReference type="ARBA" id="ARBA00022679"/>
    </source>
</evidence>
<dbReference type="GO" id="GO:0019563">
    <property type="term" value="P:glycerol catabolic process"/>
    <property type="evidence" value="ECO:0007669"/>
    <property type="project" value="TreeGrafter"/>
</dbReference>
<evidence type="ECO:0000256" key="4">
    <source>
        <dbReference type="ARBA" id="ARBA00022840"/>
    </source>
</evidence>
<dbReference type="FunFam" id="3.40.50.10440:FF:000001">
    <property type="entry name" value="Dihydroxyacetone kinase, DhaK subunit"/>
    <property type="match status" value="1"/>
</dbReference>
<dbReference type="PROSITE" id="PS51481">
    <property type="entry name" value="DHAK"/>
    <property type="match status" value="1"/>
</dbReference>
<dbReference type="PROSITE" id="PS51480">
    <property type="entry name" value="DHAL"/>
    <property type="match status" value="1"/>
</dbReference>
<keyword evidence="1" id="KW-0808">Transferase</keyword>
<dbReference type="PANTHER" id="PTHR28629">
    <property type="entry name" value="TRIOKINASE/FMN CYCLASE"/>
    <property type="match status" value="1"/>
</dbReference>
<dbReference type="GO" id="GO:0005524">
    <property type="term" value="F:ATP binding"/>
    <property type="evidence" value="ECO:0007669"/>
    <property type="project" value="UniProtKB-KW"/>
</dbReference>
<dbReference type="GO" id="GO:0005829">
    <property type="term" value="C:cytosol"/>
    <property type="evidence" value="ECO:0007669"/>
    <property type="project" value="TreeGrafter"/>
</dbReference>
<dbReference type="SUPFAM" id="SSF101473">
    <property type="entry name" value="DhaL-like"/>
    <property type="match status" value="1"/>
</dbReference>
<dbReference type="Pfam" id="PF02734">
    <property type="entry name" value="Dak2"/>
    <property type="match status" value="1"/>
</dbReference>
<keyword evidence="4" id="KW-0067">ATP-binding</keyword>
<evidence type="ECO:0000256" key="3">
    <source>
        <dbReference type="ARBA" id="ARBA00022777"/>
    </source>
</evidence>
<evidence type="ECO:0000313" key="7">
    <source>
        <dbReference type="EMBL" id="XBH21573.1"/>
    </source>
</evidence>
<dbReference type="SMART" id="SM01120">
    <property type="entry name" value="Dak2"/>
    <property type="match status" value="1"/>
</dbReference>
<dbReference type="NCBIfam" id="NF011049">
    <property type="entry name" value="PRK14479.1"/>
    <property type="match status" value="1"/>
</dbReference>
<protein>
    <submittedName>
        <fullName evidence="7">Dihydroxyacetone kinase family protein</fullName>
    </submittedName>
</protein>
<dbReference type="InterPro" id="IPR004006">
    <property type="entry name" value="DhaK_dom"/>
</dbReference>
<dbReference type="AlphaFoldDB" id="A0AAU7DWI4"/>
<gene>
    <name evidence="7" type="ORF">V5R04_15415</name>
</gene>
<keyword evidence="2" id="KW-0547">Nucleotide-binding</keyword>
<keyword evidence="3 7" id="KW-0418">Kinase</keyword>
<name>A0AAU7DWI4_9MICO</name>
<accession>A0AAU7DWI4</accession>
<dbReference type="InterPro" id="IPR036117">
    <property type="entry name" value="DhaL_dom_sf"/>
</dbReference>
<dbReference type="SUPFAM" id="SSF82549">
    <property type="entry name" value="DAK1/DegV-like"/>
    <property type="match status" value="1"/>
</dbReference>
<proteinExistence type="predicted"/>
<organism evidence="7">
    <name type="scientific">Jonesiaceae bacterium BS-20</name>
    <dbReference type="NCBI Taxonomy" id="3120821"/>
    <lineage>
        <taxon>Bacteria</taxon>
        <taxon>Bacillati</taxon>
        <taxon>Actinomycetota</taxon>
        <taxon>Actinomycetes</taxon>
        <taxon>Micrococcales</taxon>
        <taxon>Jonesiaceae</taxon>
    </lineage>
</organism>
<dbReference type="Gene3D" id="3.40.50.10440">
    <property type="entry name" value="Dihydroxyacetone kinase, domain 1"/>
    <property type="match status" value="1"/>
</dbReference>
<evidence type="ECO:0000259" key="6">
    <source>
        <dbReference type="PROSITE" id="PS51481"/>
    </source>
</evidence>
<dbReference type="EMBL" id="CP146203">
    <property type="protein sequence ID" value="XBH21573.1"/>
    <property type="molecule type" value="Genomic_DNA"/>
</dbReference>
<dbReference type="Pfam" id="PF02733">
    <property type="entry name" value="Dak1"/>
    <property type="match status" value="1"/>
</dbReference>
<feature type="domain" description="DhaK" evidence="6">
    <location>
        <begin position="7"/>
        <end position="330"/>
    </location>
</feature>
<reference evidence="7" key="1">
    <citation type="submission" date="2024-02" db="EMBL/GenBank/DDBJ databases">
        <title>Tomenella chthoni gen. nov. sp. nov., a member of the family Jonesiaceae isolated from bat guano.</title>
        <authorList>
            <person name="Miller S.L."/>
            <person name="King J."/>
            <person name="Sankaranarayanan K."/>
            <person name="Lawson P.A."/>
        </authorList>
    </citation>
    <scope>NUCLEOTIDE SEQUENCE</scope>
    <source>
        <strain evidence="7">BS-20</strain>
    </source>
</reference>
<sequence>MRKIMNAADAFVDESLEGIMLAHPQSYRAASEDGRAVVRVDAGTGHRVGIVTGGGSGHLPLFLGYVGHGLASGVGVGNVFSSPSAKQLYAATMASNEGRGVLYLYGNYGGDVYNFDLAATLAAQDGVETATVVGTDDVLSAPMERAADRRGVAGLFFVMKIAGAKAQEGADLETVREIAERANGVCRTMGVGLAPTILPAAGEPTFTLNDGEMEVGIGIHGEPGHHRGPLEPADEIAQRFLTEIVPELELSQGSRVAVLVNGMGATPLEELYILYRKVHLTLLGMGVEIVWKFVGELVTSLEMVGASLSVIVLDDEMQGLLDAPAHSPFFSQGVVPQATRSASDKISVESTDFSEGEAREVRRAAKESNLRAWMLNVVAQMPRHSDELRNLDAAVGDGDLGVTIALGSKAILQALQELPSDAHPVELIKVAGSEFAAANPSTFAALVGGGLVTASSTFEDEEQHSTIQFAQAIGVLQQSIMDRGKAQVGDKTVVDILDAARRALLESTDSESSVQTMERVQRYALEALESSRGLSAKLGRAGWLGDRTKGHLDPGSVAFLRLLEEVQAALKE</sequence>
<evidence type="ECO:0000259" key="5">
    <source>
        <dbReference type="PROSITE" id="PS51480"/>
    </source>
</evidence>
<dbReference type="Gene3D" id="3.30.1180.20">
    <property type="entry name" value="Dihydroxyacetone kinase, domain 2"/>
    <property type="match status" value="1"/>
</dbReference>
<dbReference type="GO" id="GO:0004371">
    <property type="term" value="F:glycerone kinase activity"/>
    <property type="evidence" value="ECO:0007669"/>
    <property type="project" value="InterPro"/>
</dbReference>
<dbReference type="Gene3D" id="1.25.40.340">
    <property type="match status" value="1"/>
</dbReference>
<dbReference type="InterPro" id="IPR050861">
    <property type="entry name" value="Dihydroxyacetone_Kinase"/>
</dbReference>
<dbReference type="InterPro" id="IPR004007">
    <property type="entry name" value="DhaL_dom"/>
</dbReference>
<dbReference type="PANTHER" id="PTHR28629:SF4">
    <property type="entry name" value="TRIOKINASE_FMN CYCLASE"/>
    <property type="match status" value="1"/>
</dbReference>